<evidence type="ECO:0000256" key="7">
    <source>
        <dbReference type="ARBA" id="ARBA00022857"/>
    </source>
</evidence>
<proteinExistence type="inferred from homology"/>
<evidence type="ECO:0000256" key="3">
    <source>
        <dbReference type="ARBA" id="ARBA00011738"/>
    </source>
</evidence>
<dbReference type="PROSITE" id="PS00059">
    <property type="entry name" value="ADH_ZINC"/>
    <property type="match status" value="1"/>
</dbReference>
<dbReference type="SUPFAM" id="SSF51735">
    <property type="entry name" value="NAD(P)-binding Rossmann-fold domains"/>
    <property type="match status" value="1"/>
</dbReference>
<comment type="cofactor">
    <cofactor evidence="1 11">
        <name>Zn(2+)</name>
        <dbReference type="ChEBI" id="CHEBI:29105"/>
    </cofactor>
</comment>
<dbReference type="InterPro" id="IPR029752">
    <property type="entry name" value="D-isomer_DH_CS1"/>
</dbReference>
<gene>
    <name evidence="13" type="primary">ADH7</name>
    <name evidence="13" type="ORF">PICST_45137</name>
</gene>
<dbReference type="Pfam" id="PF08240">
    <property type="entry name" value="ADH_N"/>
    <property type="match status" value="1"/>
</dbReference>
<evidence type="ECO:0000256" key="1">
    <source>
        <dbReference type="ARBA" id="ARBA00001947"/>
    </source>
</evidence>
<dbReference type="InParanoid" id="A3LSQ4"/>
<dbReference type="Gene3D" id="3.40.50.720">
    <property type="entry name" value="NAD(P)-binding Rossmann-like Domain"/>
    <property type="match status" value="1"/>
</dbReference>
<dbReference type="CDD" id="cd05283">
    <property type="entry name" value="CAD1"/>
    <property type="match status" value="1"/>
</dbReference>
<keyword evidence="7" id="KW-0521">NADP</keyword>
<dbReference type="OrthoDB" id="1879366at2759"/>
<accession>A3LSQ4</accession>
<dbReference type="GeneID" id="4838766"/>
<evidence type="ECO:0000313" key="13">
    <source>
        <dbReference type="EMBL" id="ABN66271.2"/>
    </source>
</evidence>
<keyword evidence="5 11" id="KW-0479">Metal-binding</keyword>
<dbReference type="PANTHER" id="PTHR42683">
    <property type="entry name" value="ALDEHYDE REDUCTASE"/>
    <property type="match status" value="1"/>
</dbReference>
<feature type="domain" description="Enoyl reductase (ER)" evidence="12">
    <location>
        <begin position="11"/>
        <end position="343"/>
    </location>
</feature>
<evidence type="ECO:0000256" key="4">
    <source>
        <dbReference type="ARBA" id="ARBA00022553"/>
    </source>
</evidence>
<dbReference type="GO" id="GO:0008106">
    <property type="term" value="F:alcohol dehydrogenase (NADP+) activity"/>
    <property type="evidence" value="ECO:0007669"/>
    <property type="project" value="UniProtKB-EC"/>
</dbReference>
<keyword evidence="6 11" id="KW-0862">Zinc</keyword>
<dbReference type="EMBL" id="CP000498">
    <property type="protein sequence ID" value="ABN66271.2"/>
    <property type="molecule type" value="Genomic_DNA"/>
</dbReference>
<comment type="similarity">
    <text evidence="2 11">Belongs to the zinc-containing alcohol dehydrogenase family.</text>
</comment>
<dbReference type="PROSITE" id="PS00065">
    <property type="entry name" value="D_2_HYDROXYACID_DH_1"/>
    <property type="match status" value="1"/>
</dbReference>
<dbReference type="InterPro" id="IPR013154">
    <property type="entry name" value="ADH-like_N"/>
</dbReference>
<dbReference type="Gene3D" id="3.90.180.10">
    <property type="entry name" value="Medium-chain alcohol dehydrogenases, catalytic domain"/>
    <property type="match status" value="1"/>
</dbReference>
<dbReference type="OMA" id="AIMWARA"/>
<dbReference type="RefSeq" id="XP_001384300.2">
    <property type="nucleotide sequence ID" value="XM_001384263.1"/>
</dbReference>
<keyword evidence="8" id="KW-0560">Oxidoreductase</keyword>
<organism evidence="13 14">
    <name type="scientific">Scheffersomyces stipitis (strain ATCC 58785 / CBS 6054 / NBRC 10063 / NRRL Y-11545)</name>
    <name type="common">Yeast</name>
    <name type="synonym">Pichia stipitis</name>
    <dbReference type="NCBI Taxonomy" id="322104"/>
    <lineage>
        <taxon>Eukaryota</taxon>
        <taxon>Fungi</taxon>
        <taxon>Dikarya</taxon>
        <taxon>Ascomycota</taxon>
        <taxon>Saccharomycotina</taxon>
        <taxon>Pichiomycetes</taxon>
        <taxon>Debaryomycetaceae</taxon>
        <taxon>Scheffersomyces</taxon>
    </lineage>
</organism>
<evidence type="ECO:0000256" key="10">
    <source>
        <dbReference type="ARBA" id="ARBA00050997"/>
    </source>
</evidence>
<dbReference type="eggNOG" id="KOG0023">
    <property type="taxonomic scope" value="Eukaryota"/>
</dbReference>
<evidence type="ECO:0000259" key="12">
    <source>
        <dbReference type="SMART" id="SM00829"/>
    </source>
</evidence>
<comment type="catalytic activity">
    <reaction evidence="10">
        <text>a primary alcohol + NADP(+) = an aldehyde + NADPH + H(+)</text>
        <dbReference type="Rhea" id="RHEA:15937"/>
        <dbReference type="ChEBI" id="CHEBI:15378"/>
        <dbReference type="ChEBI" id="CHEBI:15734"/>
        <dbReference type="ChEBI" id="CHEBI:17478"/>
        <dbReference type="ChEBI" id="CHEBI:57783"/>
        <dbReference type="ChEBI" id="CHEBI:58349"/>
        <dbReference type="EC" id="1.1.1.2"/>
    </reaction>
    <physiologicalReaction direction="left-to-right" evidence="10">
        <dbReference type="Rhea" id="RHEA:15938"/>
    </physiologicalReaction>
    <physiologicalReaction direction="right-to-left" evidence="10">
        <dbReference type="Rhea" id="RHEA:15939"/>
    </physiologicalReaction>
</comment>
<name>A3LSQ4_PICST</name>
<dbReference type="GO" id="GO:0008270">
    <property type="term" value="F:zinc ion binding"/>
    <property type="evidence" value="ECO:0007669"/>
    <property type="project" value="InterPro"/>
</dbReference>
<sequence>MGYPDTFQGFAVNDTSKWSEVEKMDFKPKTFGPLDIDIKIKACGVCGSDVHTVTGGWDQPRLPVIVGHEIVGEVVKVGDNVSSFKIGDRVGMGAQAWACLECDVCKNGDEIYCPKWVDTYNDVYPDGSLAYGGYSSHVRVHEHFAFPIPEALSTEGVAPMLCAGITTYSPLVRNGAGPGKKVGVVGVGGLGHFAIMWARALGCEVYVFSRSLSKKDDAIKLGADHYIATGEENWNEPYKYKLDLILSTANSNSGFDMGAYLSTLRVHGKYIALGLPEDDFKVSPESLLKNGCFVGSSHLGNRQEMIDMLNLAAEKGIEAWYEAVPIGKQGIKEALERCQSGKVKYRFTLTDYEKQFE</sequence>
<evidence type="ECO:0000256" key="6">
    <source>
        <dbReference type="ARBA" id="ARBA00022833"/>
    </source>
</evidence>
<evidence type="ECO:0000256" key="9">
    <source>
        <dbReference type="ARBA" id="ARBA00024074"/>
    </source>
</evidence>
<dbReference type="AlphaFoldDB" id="A3LSQ4"/>
<dbReference type="FunFam" id="3.40.50.720:FF:000158">
    <property type="entry name" value="Zinc-binding alcohol dehydrogenase"/>
    <property type="match status" value="1"/>
</dbReference>
<dbReference type="FunCoup" id="A3LSQ4">
    <property type="interactions" value="547"/>
</dbReference>
<dbReference type="InterPro" id="IPR020843">
    <property type="entry name" value="ER"/>
</dbReference>
<protein>
    <recommendedName>
        <fullName evidence="9">alcohol dehydrogenase (NADP(+))</fullName>
        <ecNumber evidence="9">1.1.1.2</ecNumber>
    </recommendedName>
</protein>
<dbReference type="EC" id="1.1.1.2" evidence="9"/>
<evidence type="ECO:0000256" key="8">
    <source>
        <dbReference type="ARBA" id="ARBA00023002"/>
    </source>
</evidence>
<evidence type="ECO:0000256" key="11">
    <source>
        <dbReference type="RuleBase" id="RU361277"/>
    </source>
</evidence>
<dbReference type="HOGENOM" id="CLU_026673_20_2_1"/>
<evidence type="ECO:0000256" key="2">
    <source>
        <dbReference type="ARBA" id="ARBA00008072"/>
    </source>
</evidence>
<dbReference type="SMART" id="SM00829">
    <property type="entry name" value="PKS_ER"/>
    <property type="match status" value="1"/>
</dbReference>
<keyword evidence="4" id="KW-0597">Phosphoprotein</keyword>
<dbReference type="SUPFAM" id="SSF50129">
    <property type="entry name" value="GroES-like"/>
    <property type="match status" value="1"/>
</dbReference>
<dbReference type="InterPro" id="IPR036291">
    <property type="entry name" value="NAD(P)-bd_dom_sf"/>
</dbReference>
<reference evidence="13 14" key="1">
    <citation type="journal article" date="2007" name="Nat. Biotechnol.">
        <title>Genome sequence of the lignocellulose-bioconverting and xylose-fermenting yeast Pichia stipitis.</title>
        <authorList>
            <person name="Jeffries T.W."/>
            <person name="Grigoriev I.V."/>
            <person name="Grimwood J."/>
            <person name="Laplaza J.M."/>
            <person name="Aerts A."/>
            <person name="Salamov A."/>
            <person name="Schmutz J."/>
            <person name="Lindquist E."/>
            <person name="Dehal P."/>
            <person name="Shapiro H."/>
            <person name="Jin Y.S."/>
            <person name="Passoth V."/>
            <person name="Richardson P.M."/>
        </authorList>
    </citation>
    <scope>NUCLEOTIDE SEQUENCE [LARGE SCALE GENOMIC DNA]</scope>
    <source>
        <strain evidence="14">ATCC 58785 / CBS 6054 / NBRC 10063 / NRRL Y-11545</strain>
    </source>
</reference>
<dbReference type="KEGG" id="pic:PICST_45137"/>
<comment type="subunit">
    <text evidence="3">Homodimer.</text>
</comment>
<dbReference type="Pfam" id="PF00107">
    <property type="entry name" value="ADH_zinc_N"/>
    <property type="match status" value="1"/>
</dbReference>
<evidence type="ECO:0000256" key="5">
    <source>
        <dbReference type="ARBA" id="ARBA00022723"/>
    </source>
</evidence>
<dbReference type="InterPro" id="IPR047109">
    <property type="entry name" value="CAD-like"/>
</dbReference>
<dbReference type="GO" id="GO:0006066">
    <property type="term" value="P:alcohol metabolic process"/>
    <property type="evidence" value="ECO:0007669"/>
    <property type="project" value="UniProtKB-ARBA"/>
</dbReference>
<dbReference type="Proteomes" id="UP000002258">
    <property type="component" value="Chromosome 4"/>
</dbReference>
<evidence type="ECO:0000313" key="14">
    <source>
        <dbReference type="Proteomes" id="UP000002258"/>
    </source>
</evidence>
<keyword evidence="14" id="KW-1185">Reference proteome</keyword>
<dbReference type="STRING" id="322104.A3LSQ4"/>
<dbReference type="InterPro" id="IPR002328">
    <property type="entry name" value="ADH_Zn_CS"/>
</dbReference>
<dbReference type="InterPro" id="IPR011032">
    <property type="entry name" value="GroES-like_sf"/>
</dbReference>
<dbReference type="InterPro" id="IPR013149">
    <property type="entry name" value="ADH-like_C"/>
</dbReference>